<name>A0A553IIH7_ACHLA</name>
<feature type="domain" description="N-acetyltransferase" evidence="4">
    <location>
        <begin position="10"/>
        <end position="169"/>
    </location>
</feature>
<dbReference type="Gene3D" id="3.40.630.30">
    <property type="match status" value="1"/>
</dbReference>
<evidence type="ECO:0000256" key="1">
    <source>
        <dbReference type="ARBA" id="ARBA00022679"/>
    </source>
</evidence>
<keyword evidence="1 5" id="KW-0808">Transferase</keyword>
<comment type="similarity">
    <text evidence="3">Belongs to the acetyltransferase family. RimJ subfamily.</text>
</comment>
<dbReference type="GO" id="GO:0008999">
    <property type="term" value="F:protein-N-terminal-alanine acetyltransferase activity"/>
    <property type="evidence" value="ECO:0007669"/>
    <property type="project" value="TreeGrafter"/>
</dbReference>
<evidence type="ECO:0000313" key="5">
    <source>
        <dbReference type="EMBL" id="TRY00012.1"/>
    </source>
</evidence>
<evidence type="ECO:0000313" key="6">
    <source>
        <dbReference type="Proteomes" id="UP000315938"/>
    </source>
</evidence>
<protein>
    <submittedName>
        <fullName evidence="5">GNAT family N-acetyltransferase</fullName>
    </submittedName>
</protein>
<proteinExistence type="inferred from homology"/>
<dbReference type="Pfam" id="PF13302">
    <property type="entry name" value="Acetyltransf_3"/>
    <property type="match status" value="1"/>
</dbReference>
<evidence type="ECO:0000256" key="3">
    <source>
        <dbReference type="ARBA" id="ARBA00038502"/>
    </source>
</evidence>
<dbReference type="InterPro" id="IPR016181">
    <property type="entry name" value="Acyl_CoA_acyltransferase"/>
</dbReference>
<organism evidence="5 6">
    <name type="scientific">Acholeplasma laidlawii</name>
    <dbReference type="NCBI Taxonomy" id="2148"/>
    <lineage>
        <taxon>Bacteria</taxon>
        <taxon>Bacillati</taxon>
        <taxon>Mycoplasmatota</taxon>
        <taxon>Mollicutes</taxon>
        <taxon>Acholeplasmatales</taxon>
        <taxon>Acholeplasmataceae</taxon>
        <taxon>Acholeplasma</taxon>
    </lineage>
</organism>
<dbReference type="SUPFAM" id="SSF55729">
    <property type="entry name" value="Acyl-CoA N-acyltransferases (Nat)"/>
    <property type="match status" value="1"/>
</dbReference>
<dbReference type="PANTHER" id="PTHR43792">
    <property type="entry name" value="GNAT FAMILY, PUTATIVE (AFU_ORTHOLOGUE AFUA_3G00765)-RELATED-RELATED"/>
    <property type="match status" value="1"/>
</dbReference>
<sequence>MLPILEGKRVVLRSPNEKYLVSFFYFASKDSIGPNAGWFPHRNLDETRSILNLHIKEANLWAITLRENDVMIGTISLNNLSNDRFFGKGAEIGFVLDDTYWNQGIVTEAVLVVMNYVFRELKFDYLKVAHADFNIASKKVILKSGFKFVYKKHKRYIENPNINYVLYYEISKKEFFEHENRTTDEI</sequence>
<dbReference type="GO" id="GO:0005737">
    <property type="term" value="C:cytoplasm"/>
    <property type="evidence" value="ECO:0007669"/>
    <property type="project" value="TreeGrafter"/>
</dbReference>
<dbReference type="InterPro" id="IPR000182">
    <property type="entry name" value="GNAT_dom"/>
</dbReference>
<dbReference type="Proteomes" id="UP000315938">
    <property type="component" value="Unassembled WGS sequence"/>
</dbReference>
<dbReference type="InterPro" id="IPR051531">
    <property type="entry name" value="N-acetyltransferase"/>
</dbReference>
<evidence type="ECO:0000256" key="2">
    <source>
        <dbReference type="ARBA" id="ARBA00023315"/>
    </source>
</evidence>
<evidence type="ECO:0000259" key="4">
    <source>
        <dbReference type="PROSITE" id="PS51186"/>
    </source>
</evidence>
<comment type="caution">
    <text evidence="5">The sequence shown here is derived from an EMBL/GenBank/DDBJ whole genome shotgun (WGS) entry which is preliminary data.</text>
</comment>
<gene>
    <name evidence="5" type="ORF">FNV44_02915</name>
</gene>
<keyword evidence="2" id="KW-0012">Acyltransferase</keyword>
<accession>A0A553IIH7</accession>
<dbReference type="RefSeq" id="WP_064211841.1">
    <property type="nucleotide sequence ID" value="NZ_JACAOE010000001.1"/>
</dbReference>
<dbReference type="AlphaFoldDB" id="A0A553IIH7"/>
<dbReference type="EMBL" id="VKID01000001">
    <property type="protein sequence ID" value="TRY00012.1"/>
    <property type="molecule type" value="Genomic_DNA"/>
</dbReference>
<dbReference type="PANTHER" id="PTHR43792:SF8">
    <property type="entry name" value="[RIBOSOMAL PROTEIN US5]-ALANINE N-ACETYLTRANSFERASE"/>
    <property type="match status" value="1"/>
</dbReference>
<dbReference type="PROSITE" id="PS51186">
    <property type="entry name" value="GNAT"/>
    <property type="match status" value="1"/>
</dbReference>
<reference evidence="5 6" key="1">
    <citation type="submission" date="2019-07" db="EMBL/GenBank/DDBJ databases">
        <title>Genome sequence of Acholeplasma laidlawii strain with increased resistance to erythromycin.</title>
        <authorList>
            <person name="Medvedeva E.S."/>
            <person name="Baranova N.B."/>
            <person name="Siniagina M.N."/>
            <person name="Mouzykantov A."/>
            <person name="Chernova O.A."/>
            <person name="Chernov V.M."/>
        </authorList>
    </citation>
    <scope>NUCLEOTIDE SEQUENCE [LARGE SCALE GENOMIC DNA]</scope>
    <source>
        <strain evidence="5 6">PG8REry</strain>
    </source>
</reference>